<dbReference type="RefSeq" id="WP_305024664.1">
    <property type="nucleotide sequence ID" value="NZ_JAUQTB010000007.1"/>
</dbReference>
<protein>
    <submittedName>
        <fullName evidence="1">Uncharacterized protein</fullName>
    </submittedName>
</protein>
<evidence type="ECO:0000313" key="2">
    <source>
        <dbReference type="Proteomes" id="UP001240171"/>
    </source>
</evidence>
<sequence length="47" mass="5451">MQAPSYILQIWDRFSAFSMETLTKAWCFERCAEPESRQRSEPGGTHA</sequence>
<keyword evidence="2" id="KW-1185">Reference proteome</keyword>
<gene>
    <name evidence="1" type="ORF">Q5741_13670</name>
</gene>
<accession>A0ABT9CDW0</accession>
<reference evidence="1 2" key="1">
    <citation type="submission" date="2023-07" db="EMBL/GenBank/DDBJ databases">
        <title>Paenibacillus sp. JX-17 nov. isolated from soil.</title>
        <authorList>
            <person name="Wan Y."/>
            <person name="Liu B."/>
        </authorList>
    </citation>
    <scope>NUCLEOTIDE SEQUENCE [LARGE SCALE GENOMIC DNA]</scope>
    <source>
        <strain evidence="1 2">JX-17</strain>
    </source>
</reference>
<dbReference type="EMBL" id="JAUQTB010000007">
    <property type="protein sequence ID" value="MDO7907455.1"/>
    <property type="molecule type" value="Genomic_DNA"/>
</dbReference>
<organism evidence="1 2">
    <name type="scientific">Paenibacillus lacisoli</name>
    <dbReference type="NCBI Taxonomy" id="3064525"/>
    <lineage>
        <taxon>Bacteria</taxon>
        <taxon>Bacillati</taxon>
        <taxon>Bacillota</taxon>
        <taxon>Bacilli</taxon>
        <taxon>Bacillales</taxon>
        <taxon>Paenibacillaceae</taxon>
        <taxon>Paenibacillus</taxon>
    </lineage>
</organism>
<comment type="caution">
    <text evidence="1">The sequence shown here is derived from an EMBL/GenBank/DDBJ whole genome shotgun (WGS) entry which is preliminary data.</text>
</comment>
<dbReference type="Proteomes" id="UP001240171">
    <property type="component" value="Unassembled WGS sequence"/>
</dbReference>
<name>A0ABT9CDW0_9BACL</name>
<evidence type="ECO:0000313" key="1">
    <source>
        <dbReference type="EMBL" id="MDO7907455.1"/>
    </source>
</evidence>
<proteinExistence type="predicted"/>